<reference evidence="5 6" key="1">
    <citation type="submission" date="2018-08" db="EMBL/GenBank/DDBJ databases">
        <title>A genome reference for cultivated species of the human gut microbiota.</title>
        <authorList>
            <person name="Zou Y."/>
            <person name="Xue W."/>
            <person name="Luo G."/>
        </authorList>
    </citation>
    <scope>NUCLEOTIDE SEQUENCE [LARGE SCALE GENOMIC DNA]</scope>
    <source>
        <strain evidence="5 6">AF37-2AT</strain>
    </source>
</reference>
<dbReference type="CDD" id="cd07377">
    <property type="entry name" value="WHTH_GntR"/>
    <property type="match status" value="1"/>
</dbReference>
<evidence type="ECO:0000256" key="3">
    <source>
        <dbReference type="ARBA" id="ARBA00023163"/>
    </source>
</evidence>
<evidence type="ECO:0000256" key="2">
    <source>
        <dbReference type="ARBA" id="ARBA00023125"/>
    </source>
</evidence>
<dbReference type="Proteomes" id="UP000261080">
    <property type="component" value="Unassembled WGS sequence"/>
</dbReference>
<keyword evidence="1" id="KW-0805">Transcription regulation</keyword>
<evidence type="ECO:0000256" key="1">
    <source>
        <dbReference type="ARBA" id="ARBA00023015"/>
    </source>
</evidence>
<gene>
    <name evidence="5" type="ORF">DW016_00855</name>
</gene>
<dbReference type="InterPro" id="IPR000524">
    <property type="entry name" value="Tscrpt_reg_HTH_GntR"/>
</dbReference>
<dbReference type="GeneID" id="97192911"/>
<name>A0A3E3K580_9FIRM</name>
<feature type="domain" description="HTH gntR-type" evidence="4">
    <location>
        <begin position="7"/>
        <end position="75"/>
    </location>
</feature>
<dbReference type="OrthoDB" id="163333at2"/>
<comment type="caution">
    <text evidence="5">The sequence shown here is derived from an EMBL/GenBank/DDBJ whole genome shotgun (WGS) entry which is preliminary data.</text>
</comment>
<dbReference type="AlphaFoldDB" id="A0A3E3K580"/>
<protein>
    <submittedName>
        <fullName evidence="5">GntR family transcriptional regulator</fullName>
    </submittedName>
</protein>
<sequence>MEYNVEVPIYVQVVRDIKKRIVRKQLLPGEKLPSNRELAVLYKVNPNTAARIYKEMEAEGYCYTKRGLGTFITEDEQMQEELRKEMAEALLKGFLKEMKDLGFGREEIISRIEHFDEEEEV</sequence>
<dbReference type="EMBL" id="QVLX01000001">
    <property type="protein sequence ID" value="RGE89857.1"/>
    <property type="molecule type" value="Genomic_DNA"/>
</dbReference>
<proteinExistence type="predicted"/>
<dbReference type="RefSeq" id="WP_024732721.1">
    <property type="nucleotide sequence ID" value="NZ_BAABYU010000001.1"/>
</dbReference>
<dbReference type="Gene3D" id="1.10.10.10">
    <property type="entry name" value="Winged helix-like DNA-binding domain superfamily/Winged helix DNA-binding domain"/>
    <property type="match status" value="1"/>
</dbReference>
<dbReference type="GO" id="GO:0003700">
    <property type="term" value="F:DNA-binding transcription factor activity"/>
    <property type="evidence" value="ECO:0007669"/>
    <property type="project" value="InterPro"/>
</dbReference>
<dbReference type="SMART" id="SM00345">
    <property type="entry name" value="HTH_GNTR"/>
    <property type="match status" value="1"/>
</dbReference>
<dbReference type="SUPFAM" id="SSF46785">
    <property type="entry name" value="Winged helix' DNA-binding domain"/>
    <property type="match status" value="1"/>
</dbReference>
<dbReference type="Pfam" id="PF00392">
    <property type="entry name" value="GntR"/>
    <property type="match status" value="1"/>
</dbReference>
<keyword evidence="3" id="KW-0804">Transcription</keyword>
<dbReference type="PANTHER" id="PTHR38445">
    <property type="entry name" value="HTH-TYPE TRANSCRIPTIONAL REPRESSOR YTRA"/>
    <property type="match status" value="1"/>
</dbReference>
<evidence type="ECO:0000313" key="5">
    <source>
        <dbReference type="EMBL" id="RGE89857.1"/>
    </source>
</evidence>
<dbReference type="PROSITE" id="PS50949">
    <property type="entry name" value="HTH_GNTR"/>
    <property type="match status" value="1"/>
</dbReference>
<dbReference type="PANTHER" id="PTHR38445:SF6">
    <property type="entry name" value="GNTR-FAMILY TRANSCRIPTIONAL REGULATOR"/>
    <property type="match status" value="1"/>
</dbReference>
<accession>A0A3E3K580</accession>
<evidence type="ECO:0000259" key="4">
    <source>
        <dbReference type="PROSITE" id="PS50949"/>
    </source>
</evidence>
<evidence type="ECO:0000313" key="6">
    <source>
        <dbReference type="Proteomes" id="UP000261080"/>
    </source>
</evidence>
<keyword evidence="2" id="KW-0238">DNA-binding</keyword>
<organism evidence="5 6">
    <name type="scientific">Sellimonas intestinalis</name>
    <dbReference type="NCBI Taxonomy" id="1653434"/>
    <lineage>
        <taxon>Bacteria</taxon>
        <taxon>Bacillati</taxon>
        <taxon>Bacillota</taxon>
        <taxon>Clostridia</taxon>
        <taxon>Lachnospirales</taxon>
        <taxon>Lachnospiraceae</taxon>
        <taxon>Sellimonas</taxon>
    </lineage>
</organism>
<dbReference type="GO" id="GO:0003677">
    <property type="term" value="F:DNA binding"/>
    <property type="evidence" value="ECO:0007669"/>
    <property type="project" value="UniProtKB-KW"/>
</dbReference>
<keyword evidence="6" id="KW-1185">Reference proteome</keyword>
<dbReference type="InterPro" id="IPR036388">
    <property type="entry name" value="WH-like_DNA-bd_sf"/>
</dbReference>
<dbReference type="InterPro" id="IPR036390">
    <property type="entry name" value="WH_DNA-bd_sf"/>
</dbReference>